<comment type="similarity">
    <text evidence="14">Belongs to the DHBP synthase family.</text>
</comment>
<dbReference type="GO" id="GO:0009231">
    <property type="term" value="P:riboflavin biosynthetic process"/>
    <property type="evidence" value="ECO:0007669"/>
    <property type="project" value="UniProtKB-UniRule"/>
</dbReference>
<feature type="binding site" evidence="14">
    <location>
        <position position="153"/>
    </location>
    <ligand>
        <name>Mg(2+)</name>
        <dbReference type="ChEBI" id="CHEBI:18420"/>
        <label>2</label>
    </ligand>
</feature>
<dbReference type="GO" id="GO:0003935">
    <property type="term" value="F:GTP cyclohydrolase II activity"/>
    <property type="evidence" value="ECO:0007669"/>
    <property type="project" value="TreeGrafter"/>
</dbReference>
<comment type="catalytic activity">
    <reaction evidence="1 14">
        <text>D-ribulose 5-phosphate = (2S)-2-hydroxy-3-oxobutyl phosphate + formate + H(+)</text>
        <dbReference type="Rhea" id="RHEA:18457"/>
        <dbReference type="ChEBI" id="CHEBI:15378"/>
        <dbReference type="ChEBI" id="CHEBI:15740"/>
        <dbReference type="ChEBI" id="CHEBI:58121"/>
        <dbReference type="ChEBI" id="CHEBI:58830"/>
        <dbReference type="EC" id="4.1.99.12"/>
    </reaction>
</comment>
<comment type="subunit">
    <text evidence="14">Homodimer.</text>
</comment>
<feature type="site" description="Essential for catalytic activity" evidence="14">
    <location>
        <position position="136"/>
    </location>
</feature>
<comment type="similarity">
    <text evidence="6">In the C-terminal section; belongs to the GTP cyclohydrolase II family.</text>
</comment>
<evidence type="ECO:0000313" key="17">
    <source>
        <dbReference type="Proteomes" id="UP000199415"/>
    </source>
</evidence>
<evidence type="ECO:0000256" key="2">
    <source>
        <dbReference type="ARBA" id="ARBA00001936"/>
    </source>
</evidence>
<evidence type="ECO:0000256" key="12">
    <source>
        <dbReference type="ARBA" id="ARBA00023211"/>
    </source>
</evidence>
<evidence type="ECO:0000256" key="10">
    <source>
        <dbReference type="ARBA" id="ARBA00022723"/>
    </source>
</evidence>
<dbReference type="GO" id="GO:0000287">
    <property type="term" value="F:magnesium ion binding"/>
    <property type="evidence" value="ECO:0007669"/>
    <property type="project" value="UniProtKB-UniRule"/>
</dbReference>
<dbReference type="GO" id="GO:0005829">
    <property type="term" value="C:cytosol"/>
    <property type="evidence" value="ECO:0007669"/>
    <property type="project" value="TreeGrafter"/>
</dbReference>
<dbReference type="InterPro" id="IPR017945">
    <property type="entry name" value="DHBP_synth_RibB-like_a/b_dom"/>
</dbReference>
<proteinExistence type="inferred from homology"/>
<dbReference type="InterPro" id="IPR032677">
    <property type="entry name" value="GTP_cyclohydro_II"/>
</dbReference>
<comment type="function">
    <text evidence="3 14">Catalyzes the conversion of D-ribulose 5-phosphate to formate and 3,4-dihydroxy-2-butanone 4-phosphate.</text>
</comment>
<dbReference type="EMBL" id="FNCE01000002">
    <property type="protein sequence ID" value="SDF78084.1"/>
    <property type="molecule type" value="Genomic_DNA"/>
</dbReference>
<dbReference type="UniPathway" id="UPA00275">
    <property type="reaction ID" value="UER00399"/>
</dbReference>
<keyword evidence="9 14" id="KW-0686">Riboflavin biosynthesis</keyword>
<evidence type="ECO:0000259" key="15">
    <source>
        <dbReference type="Pfam" id="PF00925"/>
    </source>
</evidence>
<dbReference type="PANTHER" id="PTHR21327:SF34">
    <property type="entry name" value="3,4-DIHYDROXY-2-BUTANONE 4-PHOSPHATE SYNTHASE"/>
    <property type="match status" value="1"/>
</dbReference>
<dbReference type="PANTHER" id="PTHR21327">
    <property type="entry name" value="GTP CYCLOHYDROLASE II-RELATED"/>
    <property type="match status" value="1"/>
</dbReference>
<feature type="binding site" evidence="14">
    <location>
        <begin position="150"/>
        <end position="154"/>
    </location>
    <ligand>
        <name>D-ribulose 5-phosphate</name>
        <dbReference type="ChEBI" id="CHEBI:58121"/>
    </ligand>
</feature>
<keyword evidence="16" id="KW-0378">Hydrolase</keyword>
<feature type="site" description="Essential for catalytic activity" evidence="14">
    <location>
        <position position="174"/>
    </location>
</feature>
<dbReference type="GO" id="GO:0030145">
    <property type="term" value="F:manganese ion binding"/>
    <property type="evidence" value="ECO:0007669"/>
    <property type="project" value="UniProtKB-UniRule"/>
</dbReference>
<dbReference type="SUPFAM" id="SSF55821">
    <property type="entry name" value="YrdC/RibB"/>
    <property type="match status" value="1"/>
</dbReference>
<keyword evidence="10 14" id="KW-0479">Metal-binding</keyword>
<dbReference type="NCBIfam" id="TIGR00506">
    <property type="entry name" value="ribB"/>
    <property type="match status" value="1"/>
</dbReference>
<evidence type="ECO:0000256" key="11">
    <source>
        <dbReference type="ARBA" id="ARBA00022842"/>
    </source>
</evidence>
<dbReference type="Gene3D" id="3.90.870.10">
    <property type="entry name" value="DHBP synthase"/>
    <property type="match status" value="1"/>
</dbReference>
<evidence type="ECO:0000256" key="5">
    <source>
        <dbReference type="ARBA" id="ARBA00005520"/>
    </source>
</evidence>
<dbReference type="InterPro" id="IPR036144">
    <property type="entry name" value="RibA-like_sf"/>
</dbReference>
<protein>
    <recommendedName>
        <fullName evidence="8 14">3,4-dihydroxy-2-butanone 4-phosphate synthase</fullName>
        <shortName evidence="14">DHBP synthase</shortName>
        <ecNumber evidence="7 14">4.1.99.12</ecNumber>
    </recommendedName>
</protein>
<dbReference type="GO" id="GO:0008686">
    <property type="term" value="F:3,4-dihydroxy-2-butanone-4-phosphate synthase activity"/>
    <property type="evidence" value="ECO:0007669"/>
    <property type="project" value="UniProtKB-UniRule"/>
</dbReference>
<dbReference type="FunFam" id="3.90.870.10:FF:000001">
    <property type="entry name" value="Riboflavin biosynthesis protein RibBA"/>
    <property type="match status" value="1"/>
</dbReference>
<organism evidence="16 17">
    <name type="scientific">Limimonas halophila</name>
    <dbReference type="NCBI Taxonomy" id="1082479"/>
    <lineage>
        <taxon>Bacteria</taxon>
        <taxon>Pseudomonadati</taxon>
        <taxon>Pseudomonadota</taxon>
        <taxon>Alphaproteobacteria</taxon>
        <taxon>Rhodospirillales</taxon>
        <taxon>Rhodovibrionaceae</taxon>
        <taxon>Limimonas</taxon>
    </lineage>
</organism>
<dbReference type="OrthoDB" id="9793111at2"/>
<dbReference type="Proteomes" id="UP000199415">
    <property type="component" value="Unassembled WGS sequence"/>
</dbReference>
<feature type="binding site" evidence="14">
    <location>
        <begin position="37"/>
        <end position="38"/>
    </location>
    <ligand>
        <name>D-ribulose 5-phosphate</name>
        <dbReference type="ChEBI" id="CHEBI:58121"/>
    </ligand>
</feature>
<gene>
    <name evidence="14" type="primary">ribB</name>
    <name evidence="16" type="ORF">SAMN05216241_102331</name>
</gene>
<evidence type="ECO:0000313" key="16">
    <source>
        <dbReference type="EMBL" id="SDF78084.1"/>
    </source>
</evidence>
<comment type="cofactor">
    <cofactor evidence="14">
        <name>Mg(2+)</name>
        <dbReference type="ChEBI" id="CHEBI:18420"/>
    </cofactor>
    <cofactor evidence="14">
        <name>Mn(2+)</name>
        <dbReference type="ChEBI" id="CHEBI:29035"/>
    </cofactor>
    <text evidence="14">Binds 2 divalent metal cations per subunit. Magnesium or manganese.</text>
</comment>
<evidence type="ECO:0000256" key="4">
    <source>
        <dbReference type="ARBA" id="ARBA00004904"/>
    </source>
</evidence>
<keyword evidence="13 14" id="KW-0456">Lyase</keyword>
<keyword evidence="12 14" id="KW-0464">Manganese</keyword>
<evidence type="ECO:0000256" key="6">
    <source>
        <dbReference type="ARBA" id="ARBA00008976"/>
    </source>
</evidence>
<dbReference type="InterPro" id="IPR000422">
    <property type="entry name" value="DHBP_synthase_RibB"/>
</dbReference>
<keyword evidence="11 14" id="KW-0460">Magnesium</keyword>
<dbReference type="Gene3D" id="3.40.50.10990">
    <property type="entry name" value="GTP cyclohydrolase II"/>
    <property type="match status" value="1"/>
</dbReference>
<dbReference type="AlphaFoldDB" id="A0A1G7NVP8"/>
<dbReference type="RefSeq" id="WP_090018948.1">
    <property type="nucleotide sequence ID" value="NZ_FNCE01000002.1"/>
</dbReference>
<accession>A0A1G7NVP8</accession>
<evidence type="ECO:0000256" key="14">
    <source>
        <dbReference type="HAMAP-Rule" id="MF_00180"/>
    </source>
</evidence>
<comment type="similarity">
    <text evidence="5">In the N-terminal section; belongs to the DHBP synthase family.</text>
</comment>
<sequence length="388" mass="41973">MDDAADLAFSEVKSPIEDIIADARNGRLFILVDDEDRENEGDLVIPAQMATPAAVNFMAKYGRGLICLALTNDRVGELGLPMMARQNQARHGTAFTVSIEAREGVSTGISAPDRAHTIATAVDPEKGAGDIVTPGHVFPLAARDGGVLVRAGHTEAAVDVARLAGLNPSGVICEIMNDDGSMARRDDLVKMARAHGLRIGTIADLIAYRRRHDRIVERRLETDFESVFGGQFRMALYVNTAAYAEHLALWKGDPADGEPMPVRMHALNVMDDVLGDAQAGKVGEVQAAMRMIGEMGRGVVVLIREPTPTALSDRIRARMGEGPRTQAELRDYGVGAQILLDLGVRDMVLLSNTRRTVVGLQEGYGLRIVEQRPIERPESLPIRTKGDG</sequence>
<dbReference type="STRING" id="1082479.SAMN05216241_102331"/>
<evidence type="ECO:0000256" key="7">
    <source>
        <dbReference type="ARBA" id="ARBA00012153"/>
    </source>
</evidence>
<evidence type="ECO:0000256" key="9">
    <source>
        <dbReference type="ARBA" id="ARBA00022619"/>
    </source>
</evidence>
<dbReference type="SUPFAM" id="SSF142695">
    <property type="entry name" value="RibA-like"/>
    <property type="match status" value="1"/>
</dbReference>
<comment type="cofactor">
    <cofactor evidence="2">
        <name>Mn(2+)</name>
        <dbReference type="ChEBI" id="CHEBI:29035"/>
    </cofactor>
</comment>
<dbReference type="EC" id="4.1.99.12" evidence="7 14"/>
<feature type="binding site" evidence="14">
    <location>
        <position position="38"/>
    </location>
    <ligand>
        <name>Mg(2+)</name>
        <dbReference type="ChEBI" id="CHEBI:18420"/>
        <label>1</label>
    </ligand>
</feature>
<comment type="pathway">
    <text evidence="4 14">Cofactor biosynthesis; riboflavin biosynthesis; 2-hydroxy-3-oxobutyl phosphate from D-ribulose 5-phosphate: step 1/1.</text>
</comment>
<name>A0A1G7NVP8_9PROT</name>
<evidence type="ECO:0000256" key="1">
    <source>
        <dbReference type="ARBA" id="ARBA00000141"/>
    </source>
</evidence>
<dbReference type="HAMAP" id="MF_00180">
    <property type="entry name" value="RibB"/>
    <property type="match status" value="1"/>
</dbReference>
<feature type="binding site" evidence="14">
    <location>
        <position position="38"/>
    </location>
    <ligand>
        <name>Mg(2+)</name>
        <dbReference type="ChEBI" id="CHEBI:18420"/>
        <label>2</label>
    </ligand>
</feature>
<evidence type="ECO:0000256" key="8">
    <source>
        <dbReference type="ARBA" id="ARBA00018836"/>
    </source>
</evidence>
<evidence type="ECO:0000256" key="13">
    <source>
        <dbReference type="ARBA" id="ARBA00023239"/>
    </source>
</evidence>
<evidence type="ECO:0000256" key="3">
    <source>
        <dbReference type="ARBA" id="ARBA00002284"/>
    </source>
</evidence>
<dbReference type="Pfam" id="PF00926">
    <property type="entry name" value="DHBP_synthase"/>
    <property type="match status" value="1"/>
</dbReference>
<feature type="domain" description="GTP cyclohydrolase II" evidence="15">
    <location>
        <begin position="218"/>
        <end position="373"/>
    </location>
</feature>
<dbReference type="PIRSF" id="PIRSF001259">
    <property type="entry name" value="RibA"/>
    <property type="match status" value="1"/>
</dbReference>
<keyword evidence="17" id="KW-1185">Reference proteome</keyword>
<feature type="binding site" evidence="14">
    <location>
        <position position="42"/>
    </location>
    <ligand>
        <name>D-ribulose 5-phosphate</name>
        <dbReference type="ChEBI" id="CHEBI:58121"/>
    </ligand>
</feature>
<dbReference type="Pfam" id="PF00925">
    <property type="entry name" value="GTP_cyclohydro2"/>
    <property type="match status" value="1"/>
</dbReference>
<reference evidence="16 17" key="1">
    <citation type="submission" date="2016-10" db="EMBL/GenBank/DDBJ databases">
        <authorList>
            <person name="de Groot N.N."/>
        </authorList>
    </citation>
    <scope>NUCLEOTIDE SEQUENCE [LARGE SCALE GENOMIC DNA]</scope>
    <source>
        <strain evidence="16 17">DSM 25584</strain>
    </source>
</reference>